<feature type="region of interest" description="Disordered" evidence="1">
    <location>
        <begin position="46"/>
        <end position="81"/>
    </location>
</feature>
<dbReference type="AlphaFoldDB" id="A0A6A7B7Y7"/>
<feature type="compositionally biased region" description="Acidic residues" evidence="1">
    <location>
        <begin position="71"/>
        <end position="81"/>
    </location>
</feature>
<sequence>MGRTETSKGLAPPSIRKDIRAKQARHIINKVIPAILVSNARARRGVESSELIVDPGPVRRDRGGGKKQDIDSDDGKDEEEDRMYMKRKGQGRRKVKNEEVVVEGIGKEKRGKMKDRMEIQGLQDGISSLQLDPQTQISKRNIRILLTDSLNAAHILSFPSLYPSSSTTTSAPPFTPSKAQKTKAQNTCILNMASPLRPGAGVLTGATSQEEYLCARTTLLPSLLESYYRLPEYGAVYSPDILVFRNQLPLGDSKGELSAKERWWVDVVSAGMLRFPELESGVEGEGRLGERDRRVVEGKMRGVLRVCVRKGIRRVVLGAWGCGAFGCPVGDVAKGWRRVLDGGVGGGGGKGKGKGKGAAEIETFKELEEVVFAIGNRQMARAFAEAFGGVEVEHVGGTDEGSEEEGDEVAEELRRKIGEMEGQLGKVWNVELKERMGVILEGLKGQLREREGGREEGSDGDDPLDLSSGPIIFFNVASKGIIDIQCRDHIIEIHSLSNLTVLQ</sequence>
<keyword evidence="4" id="KW-1185">Reference proteome</keyword>
<dbReference type="InterPro" id="IPR012664">
    <property type="entry name" value="CHP02452"/>
</dbReference>
<dbReference type="InterPro" id="IPR043472">
    <property type="entry name" value="Macro_dom-like"/>
</dbReference>
<reference evidence="3" key="1">
    <citation type="submission" date="2020-01" db="EMBL/GenBank/DDBJ databases">
        <authorList>
            <consortium name="DOE Joint Genome Institute"/>
            <person name="Haridas S."/>
            <person name="Albert R."/>
            <person name="Binder M."/>
            <person name="Bloem J."/>
            <person name="Labutti K."/>
            <person name="Salamov A."/>
            <person name="Andreopoulos B."/>
            <person name="Baker S.E."/>
            <person name="Barry K."/>
            <person name="Bills G."/>
            <person name="Bluhm B.H."/>
            <person name="Cannon C."/>
            <person name="Castanera R."/>
            <person name="Culley D.E."/>
            <person name="Daum C."/>
            <person name="Ezra D."/>
            <person name="Gonzalez J.B."/>
            <person name="Henrissat B."/>
            <person name="Kuo A."/>
            <person name="Liang C."/>
            <person name="Lipzen A."/>
            <person name="Lutzoni F."/>
            <person name="Magnuson J."/>
            <person name="Mondo S."/>
            <person name="Nolan M."/>
            <person name="Ohm R."/>
            <person name="Pangilinan J."/>
            <person name="Park H.-J."/>
            <person name="Ramirez L."/>
            <person name="Alfaro M."/>
            <person name="Sun H."/>
            <person name="Tritt A."/>
            <person name="Yoshinaga Y."/>
            <person name="Zwiers L.-H."/>
            <person name="Turgeon B.G."/>
            <person name="Goodwin S.B."/>
            <person name="Spatafora J.W."/>
            <person name="Crous P.W."/>
            <person name="Grigoriev I.V."/>
        </authorList>
    </citation>
    <scope>NUCLEOTIDE SEQUENCE</scope>
    <source>
        <strain evidence="3">IPT5</strain>
    </source>
</reference>
<accession>A0A6A7B7Y7</accession>
<name>A0A6A7B7Y7_9PLEO</name>
<evidence type="ECO:0000313" key="3">
    <source>
        <dbReference type="EMBL" id="KAF2851443.1"/>
    </source>
</evidence>
<protein>
    <recommendedName>
        <fullName evidence="2">Microbial-type PARG catalytic domain-containing protein</fullName>
    </recommendedName>
</protein>
<feature type="compositionally biased region" description="Basic and acidic residues" evidence="1">
    <location>
        <begin position="57"/>
        <end position="70"/>
    </location>
</feature>
<dbReference type="SUPFAM" id="SSF52949">
    <property type="entry name" value="Macro domain-like"/>
    <property type="match status" value="1"/>
</dbReference>
<organism evidence="3 4">
    <name type="scientific">Plenodomus tracheiphilus IPT5</name>
    <dbReference type="NCBI Taxonomy" id="1408161"/>
    <lineage>
        <taxon>Eukaryota</taxon>
        <taxon>Fungi</taxon>
        <taxon>Dikarya</taxon>
        <taxon>Ascomycota</taxon>
        <taxon>Pezizomycotina</taxon>
        <taxon>Dothideomycetes</taxon>
        <taxon>Pleosporomycetidae</taxon>
        <taxon>Pleosporales</taxon>
        <taxon>Pleosporineae</taxon>
        <taxon>Leptosphaeriaceae</taxon>
        <taxon>Plenodomus</taxon>
    </lineage>
</organism>
<proteinExistence type="predicted"/>
<evidence type="ECO:0000256" key="1">
    <source>
        <dbReference type="SAM" id="MobiDB-lite"/>
    </source>
</evidence>
<gene>
    <name evidence="3" type="ORF">T440DRAFT_498427</name>
</gene>
<dbReference type="Pfam" id="PF10021">
    <property type="entry name" value="PARG_cat_microb"/>
    <property type="match status" value="1"/>
</dbReference>
<dbReference type="InterPro" id="IPR019261">
    <property type="entry name" value="PARG_cat_microbial"/>
</dbReference>
<dbReference type="NCBIfam" id="TIGR02452">
    <property type="entry name" value="TIGR02452 family protein"/>
    <property type="match status" value="1"/>
</dbReference>
<evidence type="ECO:0000313" key="4">
    <source>
        <dbReference type="Proteomes" id="UP000799423"/>
    </source>
</evidence>
<dbReference type="OrthoDB" id="9985428at2759"/>
<dbReference type="EMBL" id="MU006302">
    <property type="protein sequence ID" value="KAF2851443.1"/>
    <property type="molecule type" value="Genomic_DNA"/>
</dbReference>
<dbReference type="Gene3D" id="3.40.220.10">
    <property type="entry name" value="Leucine Aminopeptidase, subunit E, domain 1"/>
    <property type="match status" value="1"/>
</dbReference>
<feature type="domain" description="Microbial-type PARG catalytic" evidence="2">
    <location>
        <begin position="180"/>
        <end position="246"/>
    </location>
</feature>
<dbReference type="PANTHER" id="PTHR35596">
    <property type="entry name" value="DUF2263 DOMAIN-CONTAINING PROTEIN"/>
    <property type="match status" value="1"/>
</dbReference>
<dbReference type="PANTHER" id="PTHR35596:SF1">
    <property type="entry name" value="MICROBIAL-TYPE PARG CATALYTIC DOMAIN-CONTAINING PROTEIN"/>
    <property type="match status" value="1"/>
</dbReference>
<evidence type="ECO:0000259" key="2">
    <source>
        <dbReference type="Pfam" id="PF10021"/>
    </source>
</evidence>
<dbReference type="Proteomes" id="UP000799423">
    <property type="component" value="Unassembled WGS sequence"/>
</dbReference>